<keyword evidence="16" id="KW-1185">Reference proteome</keyword>
<protein>
    <submittedName>
        <fullName evidence="15">TonB-dependent siderophore receptor</fullName>
    </submittedName>
</protein>
<evidence type="ECO:0000256" key="10">
    <source>
        <dbReference type="PROSITE-ProRule" id="PRU01360"/>
    </source>
</evidence>
<gene>
    <name evidence="15" type="ORF">EYS42_11405</name>
</gene>
<feature type="region of interest" description="Disordered" evidence="12">
    <location>
        <begin position="411"/>
        <end position="438"/>
    </location>
</feature>
<reference evidence="15 16" key="1">
    <citation type="submission" date="2019-02" db="EMBL/GenBank/DDBJ databases">
        <title>Aquabacterium sp. strain KMB7.</title>
        <authorList>
            <person name="Chen W.-M."/>
        </authorList>
    </citation>
    <scope>NUCLEOTIDE SEQUENCE [LARGE SCALE GENOMIC DNA]</scope>
    <source>
        <strain evidence="15 16">KMB7</strain>
    </source>
</reference>
<comment type="similarity">
    <text evidence="2 10 11">Belongs to the TonB-dependent receptor family.</text>
</comment>
<keyword evidence="9 10" id="KW-0998">Cell outer membrane</keyword>
<keyword evidence="6 11" id="KW-0798">TonB box</keyword>
<organism evidence="15 16">
    <name type="scientific">Aquabacterium lacunae</name>
    <dbReference type="NCBI Taxonomy" id="2528630"/>
    <lineage>
        <taxon>Bacteria</taxon>
        <taxon>Pseudomonadati</taxon>
        <taxon>Pseudomonadota</taxon>
        <taxon>Betaproteobacteria</taxon>
        <taxon>Burkholderiales</taxon>
        <taxon>Aquabacterium</taxon>
    </lineage>
</organism>
<feature type="domain" description="TonB-dependent receptor-like beta-barrel" evidence="13">
    <location>
        <begin position="264"/>
        <end position="706"/>
    </location>
</feature>
<dbReference type="PROSITE" id="PS52016">
    <property type="entry name" value="TONB_DEPENDENT_REC_3"/>
    <property type="match status" value="1"/>
</dbReference>
<sequence length="737" mass="80815">MSSRRRAQRSRVAQPVLPLGAVAAGLGLSLAVMPVLAQETVPTETAAQALPDVKVKAKADPTPEAKKTYQATTSRIGKGNQAIRDIPQSMTVMTEKLMDDRNLDDFRDILRATAGVTFLAGETGEEDVRLRGFSLTQAGDVYVDGIRDASLYERDTFNNDRVEVLKGSASMLFGRGSTGGVVNQVSKQPFLMTQHDVEVTVGTADKKRVTGDFNFKTGDSAAFRLNVMAEDTANEGARVLKNGVAPTFRWGIGTADEFSIGFYALSYDNRPNYNHPWFLVNGEIVPKLKADAYYGLESDYNQGSAHYATLGHVHRFGDGAELKTTLRSGRYERDIWASVIRYGTTNGATTTLGNLSDSTVLSRTAKGRRSITDSTSLQTDYTDKFQWLGMRHHLTAGLDLQYDEALRANNFPGTGTRPTTTVGTPNDGATIADTRGATPYNSFNSRTASAYAQDMVELTPEVKLIAGLRHDNFNASYHTTTNTRFSRHDRLWSSRFGTLFQPNDWASYHVSYGTSYNTSGDAYQFAVQGPTGRVANTPAEKSRNLEVGGKFDLLDGLMNLGVSLFHTEKYHERNTDPDSAATMELLSGKRHAAGVDVDVAGRITSHWDAFASWTWIPEARIDESNVTTGNSPRKGDRPGLTPKHSGSVWTTYRLTPEWRVGGGLTHRSKQTPLTSRVVTAKAFTTLDLMAEYTISERYSVKLNVKNATNELYADSLYGGFYAPGAARSAELTLKARF</sequence>
<feature type="region of interest" description="Disordered" evidence="12">
    <location>
        <begin position="624"/>
        <end position="646"/>
    </location>
</feature>
<evidence type="ECO:0000256" key="11">
    <source>
        <dbReference type="RuleBase" id="RU003357"/>
    </source>
</evidence>
<evidence type="ECO:0000259" key="14">
    <source>
        <dbReference type="Pfam" id="PF07715"/>
    </source>
</evidence>
<keyword evidence="7 10" id="KW-0472">Membrane</keyword>
<dbReference type="InterPro" id="IPR039426">
    <property type="entry name" value="TonB-dep_rcpt-like"/>
</dbReference>
<dbReference type="GO" id="GO:0009279">
    <property type="term" value="C:cell outer membrane"/>
    <property type="evidence" value="ECO:0007669"/>
    <property type="project" value="UniProtKB-SubCell"/>
</dbReference>
<dbReference type="Gene3D" id="2.40.170.20">
    <property type="entry name" value="TonB-dependent receptor, beta-barrel domain"/>
    <property type="match status" value="1"/>
</dbReference>
<comment type="caution">
    <text evidence="15">The sequence shown here is derived from an EMBL/GenBank/DDBJ whole genome shotgun (WGS) entry which is preliminary data.</text>
</comment>
<feature type="compositionally biased region" description="Low complexity" evidence="12">
    <location>
        <begin position="412"/>
        <end position="425"/>
    </location>
</feature>
<dbReference type="InterPro" id="IPR012910">
    <property type="entry name" value="Plug_dom"/>
</dbReference>
<proteinExistence type="inferred from homology"/>
<dbReference type="InterPro" id="IPR036942">
    <property type="entry name" value="Beta-barrel_TonB_sf"/>
</dbReference>
<dbReference type="InterPro" id="IPR037066">
    <property type="entry name" value="Plug_dom_sf"/>
</dbReference>
<dbReference type="RefSeq" id="WP_130968283.1">
    <property type="nucleotide sequence ID" value="NZ_SIXI01000004.1"/>
</dbReference>
<dbReference type="InterPro" id="IPR000531">
    <property type="entry name" value="Beta-barrel_TonB"/>
</dbReference>
<dbReference type="PANTHER" id="PTHR32552">
    <property type="entry name" value="FERRICHROME IRON RECEPTOR-RELATED"/>
    <property type="match status" value="1"/>
</dbReference>
<evidence type="ECO:0000256" key="9">
    <source>
        <dbReference type="ARBA" id="ARBA00023237"/>
    </source>
</evidence>
<keyword evidence="3 10" id="KW-0813">Transport</keyword>
<dbReference type="SUPFAM" id="SSF56935">
    <property type="entry name" value="Porins"/>
    <property type="match status" value="1"/>
</dbReference>
<evidence type="ECO:0000256" key="2">
    <source>
        <dbReference type="ARBA" id="ARBA00009810"/>
    </source>
</evidence>
<keyword evidence="4 10" id="KW-1134">Transmembrane beta strand</keyword>
<dbReference type="PANTHER" id="PTHR32552:SF83">
    <property type="entry name" value="BLR3904 PROTEIN"/>
    <property type="match status" value="1"/>
</dbReference>
<keyword evidence="8 15" id="KW-0675">Receptor</keyword>
<evidence type="ECO:0000256" key="6">
    <source>
        <dbReference type="ARBA" id="ARBA00023077"/>
    </source>
</evidence>
<dbReference type="CDD" id="cd01347">
    <property type="entry name" value="ligand_gated_channel"/>
    <property type="match status" value="1"/>
</dbReference>
<dbReference type="OrthoDB" id="9790771at2"/>
<feature type="domain" description="TonB-dependent receptor plug" evidence="14">
    <location>
        <begin position="83"/>
        <end position="181"/>
    </location>
</feature>
<dbReference type="EMBL" id="SIXI01000004">
    <property type="protein sequence ID" value="TBO30291.1"/>
    <property type="molecule type" value="Genomic_DNA"/>
</dbReference>
<evidence type="ECO:0000256" key="5">
    <source>
        <dbReference type="ARBA" id="ARBA00022692"/>
    </source>
</evidence>
<dbReference type="Pfam" id="PF00593">
    <property type="entry name" value="TonB_dep_Rec_b-barrel"/>
    <property type="match status" value="1"/>
</dbReference>
<comment type="subcellular location">
    <subcellularLocation>
        <location evidence="1 10">Cell outer membrane</location>
        <topology evidence="1 10">Multi-pass membrane protein</topology>
    </subcellularLocation>
</comment>
<evidence type="ECO:0000259" key="13">
    <source>
        <dbReference type="Pfam" id="PF00593"/>
    </source>
</evidence>
<dbReference type="Proteomes" id="UP000292120">
    <property type="component" value="Unassembled WGS sequence"/>
</dbReference>
<evidence type="ECO:0000256" key="8">
    <source>
        <dbReference type="ARBA" id="ARBA00023170"/>
    </source>
</evidence>
<evidence type="ECO:0000256" key="12">
    <source>
        <dbReference type="SAM" id="MobiDB-lite"/>
    </source>
</evidence>
<evidence type="ECO:0000313" key="15">
    <source>
        <dbReference type="EMBL" id="TBO30291.1"/>
    </source>
</evidence>
<dbReference type="GO" id="GO:0015344">
    <property type="term" value="F:siderophore uptake transmembrane transporter activity"/>
    <property type="evidence" value="ECO:0007669"/>
    <property type="project" value="TreeGrafter"/>
</dbReference>
<evidence type="ECO:0000256" key="1">
    <source>
        <dbReference type="ARBA" id="ARBA00004571"/>
    </source>
</evidence>
<evidence type="ECO:0000256" key="7">
    <source>
        <dbReference type="ARBA" id="ARBA00023136"/>
    </source>
</evidence>
<evidence type="ECO:0000256" key="3">
    <source>
        <dbReference type="ARBA" id="ARBA00022448"/>
    </source>
</evidence>
<accession>A0A4Q9H4A1</accession>
<dbReference type="AlphaFoldDB" id="A0A4Q9H4A1"/>
<dbReference type="Gene3D" id="2.170.130.10">
    <property type="entry name" value="TonB-dependent receptor, plug domain"/>
    <property type="match status" value="1"/>
</dbReference>
<keyword evidence="5 10" id="KW-0812">Transmembrane</keyword>
<name>A0A4Q9H4A1_9BURK</name>
<evidence type="ECO:0000313" key="16">
    <source>
        <dbReference type="Proteomes" id="UP000292120"/>
    </source>
</evidence>
<evidence type="ECO:0000256" key="4">
    <source>
        <dbReference type="ARBA" id="ARBA00022452"/>
    </source>
</evidence>
<dbReference type="Pfam" id="PF07715">
    <property type="entry name" value="Plug"/>
    <property type="match status" value="1"/>
</dbReference>